<organism evidence="1">
    <name type="scientific">viral metagenome</name>
    <dbReference type="NCBI Taxonomy" id="1070528"/>
    <lineage>
        <taxon>unclassified sequences</taxon>
        <taxon>metagenomes</taxon>
        <taxon>organismal metagenomes</taxon>
    </lineage>
</organism>
<name>A0A6C0HJN4_9ZZZZ</name>
<sequence>MPREWEECIKEGESLYQYMMEHFEEMFDGNEIKHFSIWYATWWMQSYYHDVQEKWGKEIQDELILWIRKEKEIEQLNNPVFWKPFRDSDSFCNIYQGYKKLFLYQNYYFQLIIQSDCQDCIYCEREENQIHFELALYGWKDESGLIQPYNELIIGTDMLMPSKPWSSK</sequence>
<evidence type="ECO:0000313" key="1">
    <source>
        <dbReference type="EMBL" id="QHT80644.1"/>
    </source>
</evidence>
<dbReference type="AlphaFoldDB" id="A0A6C0HJN4"/>
<reference evidence="1" key="1">
    <citation type="journal article" date="2020" name="Nature">
        <title>Giant virus diversity and host interactions through global metagenomics.</title>
        <authorList>
            <person name="Schulz F."/>
            <person name="Roux S."/>
            <person name="Paez-Espino D."/>
            <person name="Jungbluth S."/>
            <person name="Walsh D.A."/>
            <person name="Denef V.J."/>
            <person name="McMahon K.D."/>
            <person name="Konstantinidis K.T."/>
            <person name="Eloe-Fadrosh E.A."/>
            <person name="Kyrpides N.C."/>
            <person name="Woyke T."/>
        </authorList>
    </citation>
    <scope>NUCLEOTIDE SEQUENCE</scope>
    <source>
        <strain evidence="1">GVMAG-M-3300023184-121</strain>
    </source>
</reference>
<dbReference type="EMBL" id="MN739974">
    <property type="protein sequence ID" value="QHT80644.1"/>
    <property type="molecule type" value="Genomic_DNA"/>
</dbReference>
<protein>
    <submittedName>
        <fullName evidence="1">Uncharacterized protein</fullName>
    </submittedName>
</protein>
<accession>A0A6C0HJN4</accession>
<proteinExistence type="predicted"/>